<dbReference type="Pfam" id="PF18557">
    <property type="entry name" value="NepR"/>
    <property type="match status" value="1"/>
</dbReference>
<protein>
    <recommendedName>
        <fullName evidence="2">Anti-sigma factor NepR domain-containing protein</fullName>
    </recommendedName>
</protein>
<feature type="domain" description="Anti-sigma factor NepR" evidence="2">
    <location>
        <begin position="23"/>
        <end position="56"/>
    </location>
</feature>
<evidence type="ECO:0000313" key="6">
    <source>
        <dbReference type="Proteomes" id="UP000544107"/>
    </source>
</evidence>
<evidence type="ECO:0000313" key="3">
    <source>
        <dbReference type="EMBL" id="MBB4010641.1"/>
    </source>
</evidence>
<name>A0A1Q9ABM5_9HYPH</name>
<dbReference type="Proteomes" id="UP000185598">
    <property type="component" value="Unassembled WGS sequence"/>
</dbReference>
<sequence length="66" mass="7346">MSEQKIPKPAKKPTKQSRADANATIALKLKSYYDEIVEEGTPDHFLDMLEKLDAAERAAKSKIGDN</sequence>
<dbReference type="Proteomes" id="UP000544107">
    <property type="component" value="Unassembled WGS sequence"/>
</dbReference>
<reference evidence="4 5" key="1">
    <citation type="submission" date="2016-09" db="EMBL/GenBank/DDBJ databases">
        <title>Rhizobium oryziradicis sp. nov., isolated from the root of rice.</title>
        <authorList>
            <person name="Zhao J."/>
            <person name="Zhang X."/>
        </authorList>
    </citation>
    <scope>NUCLEOTIDE SEQUENCE [LARGE SCALE GENOMIC DNA]</scope>
    <source>
        <strain evidence="4 5">14971</strain>
    </source>
</reference>
<gene>
    <name evidence="4" type="ORF">BJF91_24025</name>
    <name evidence="3" type="ORF">GGQ71_004943</name>
</gene>
<reference evidence="3 6" key="2">
    <citation type="submission" date="2020-08" db="EMBL/GenBank/DDBJ databases">
        <title>Genomic Encyclopedia of Type Strains, Phase IV (KMG-IV): sequencing the most valuable type-strain genomes for metagenomic binning, comparative biology and taxonomic classification.</title>
        <authorList>
            <person name="Goeker M."/>
        </authorList>
    </citation>
    <scope>NUCLEOTIDE SEQUENCE [LARGE SCALE GENOMIC DNA]</scope>
    <source>
        <strain evidence="3 6">DSM 100021</strain>
    </source>
</reference>
<evidence type="ECO:0000313" key="5">
    <source>
        <dbReference type="Proteomes" id="UP000185598"/>
    </source>
</evidence>
<evidence type="ECO:0000259" key="2">
    <source>
        <dbReference type="Pfam" id="PF18557"/>
    </source>
</evidence>
<dbReference type="AlphaFoldDB" id="A0A1Q9ABM5"/>
<dbReference type="EMBL" id="JACIED010000010">
    <property type="protein sequence ID" value="MBB4010641.1"/>
    <property type="molecule type" value="Genomic_DNA"/>
</dbReference>
<dbReference type="EMBL" id="MKIN01000015">
    <property type="protein sequence ID" value="OLP52262.1"/>
    <property type="molecule type" value="Genomic_DNA"/>
</dbReference>
<evidence type="ECO:0000256" key="1">
    <source>
        <dbReference type="SAM" id="MobiDB-lite"/>
    </source>
</evidence>
<dbReference type="InterPro" id="IPR041649">
    <property type="entry name" value="NepR"/>
</dbReference>
<organism evidence="4 5">
    <name type="scientific">Allorhizobium taibaishanense</name>
    <dbReference type="NCBI Taxonomy" id="887144"/>
    <lineage>
        <taxon>Bacteria</taxon>
        <taxon>Pseudomonadati</taxon>
        <taxon>Pseudomonadota</taxon>
        <taxon>Alphaproteobacteria</taxon>
        <taxon>Hyphomicrobiales</taxon>
        <taxon>Rhizobiaceae</taxon>
        <taxon>Rhizobium/Agrobacterium group</taxon>
        <taxon>Allorhizobium</taxon>
    </lineage>
</organism>
<comment type="caution">
    <text evidence="4">The sequence shown here is derived from an EMBL/GenBank/DDBJ whole genome shotgun (WGS) entry which is preliminary data.</text>
</comment>
<evidence type="ECO:0000313" key="4">
    <source>
        <dbReference type="EMBL" id="OLP52262.1"/>
    </source>
</evidence>
<proteinExistence type="predicted"/>
<feature type="region of interest" description="Disordered" evidence="1">
    <location>
        <begin position="1"/>
        <end position="20"/>
    </location>
</feature>
<keyword evidence="5" id="KW-1185">Reference proteome</keyword>
<dbReference type="OrthoDB" id="8421187at2"/>
<accession>A0A1Q9ABM5</accession>
<dbReference type="RefSeq" id="WP_075612575.1">
    <property type="nucleotide sequence ID" value="NZ_JACIED010000010.1"/>
</dbReference>